<dbReference type="EMBL" id="JBHSZZ010000111">
    <property type="protein sequence ID" value="MFC7188370.1"/>
    <property type="molecule type" value="Genomic_DNA"/>
</dbReference>
<dbReference type="GO" id="GO:0016787">
    <property type="term" value="F:hydrolase activity"/>
    <property type="evidence" value="ECO:0007669"/>
    <property type="project" value="UniProtKB-KW"/>
</dbReference>
<name>A0ABD5YPS0_9EURY</name>
<feature type="transmembrane region" description="Helical" evidence="1">
    <location>
        <begin position="20"/>
        <end position="41"/>
    </location>
</feature>
<comment type="caution">
    <text evidence="2">The sequence shown here is derived from an EMBL/GenBank/DDBJ whole genome shotgun (WGS) entry which is preliminary data.</text>
</comment>
<protein>
    <submittedName>
        <fullName evidence="2">Metal-dependent hydrolase</fullName>
    </submittedName>
</protein>
<keyword evidence="3" id="KW-1185">Reference proteome</keyword>
<dbReference type="AlphaFoldDB" id="A0ABD5YPS0"/>
<evidence type="ECO:0000313" key="2">
    <source>
        <dbReference type="EMBL" id="MFC7188370.1"/>
    </source>
</evidence>
<reference evidence="2 3" key="1">
    <citation type="journal article" date="2019" name="Int. J. Syst. Evol. Microbiol.">
        <title>The Global Catalogue of Microorganisms (GCM) 10K type strain sequencing project: providing services to taxonomists for standard genome sequencing and annotation.</title>
        <authorList>
            <consortium name="The Broad Institute Genomics Platform"/>
            <consortium name="The Broad Institute Genome Sequencing Center for Infectious Disease"/>
            <person name="Wu L."/>
            <person name="Ma J."/>
        </authorList>
    </citation>
    <scope>NUCLEOTIDE SEQUENCE [LARGE SCALE GENOMIC DNA]</scope>
    <source>
        <strain evidence="2 3">Q85</strain>
    </source>
</reference>
<proteinExistence type="predicted"/>
<dbReference type="Proteomes" id="UP001596390">
    <property type="component" value="Unassembled WGS sequence"/>
</dbReference>
<organism evidence="2 3">
    <name type="scientific">Halorubrum yunnanense</name>
    <dbReference type="NCBI Taxonomy" id="1526162"/>
    <lineage>
        <taxon>Archaea</taxon>
        <taxon>Methanobacteriati</taxon>
        <taxon>Methanobacteriota</taxon>
        <taxon>Stenosarchaea group</taxon>
        <taxon>Halobacteria</taxon>
        <taxon>Halobacteriales</taxon>
        <taxon>Haloferacaceae</taxon>
        <taxon>Halorubrum</taxon>
    </lineage>
</organism>
<evidence type="ECO:0000256" key="1">
    <source>
        <dbReference type="SAM" id="Phobius"/>
    </source>
</evidence>
<keyword evidence="1" id="KW-0472">Membrane</keyword>
<gene>
    <name evidence="2" type="ORF">ACFQMK_16160</name>
</gene>
<keyword evidence="2" id="KW-0378">Hydrolase</keyword>
<keyword evidence="1" id="KW-0812">Transmembrane</keyword>
<evidence type="ECO:0000313" key="3">
    <source>
        <dbReference type="Proteomes" id="UP001596390"/>
    </source>
</evidence>
<keyword evidence="1" id="KW-1133">Transmembrane helix</keyword>
<feature type="transmembrane region" description="Helical" evidence="1">
    <location>
        <begin position="62"/>
        <end position="81"/>
    </location>
</feature>
<accession>A0ABD5YPS0</accession>
<feature type="non-terminal residue" evidence="2">
    <location>
        <position position="106"/>
    </location>
</feature>
<feature type="transmembrane region" description="Helical" evidence="1">
    <location>
        <begin position="87"/>
        <end position="105"/>
    </location>
</feature>
<sequence>MYRNGHYGAALLAYTPIGTAAILLGSPNAATAGGIATVFLATVPDLDMKIPGVAHRGPTHTVHFAATVGIVLAALAFAVAVTSDLSPVATVGSTAFGFLTGSVAIG</sequence>